<dbReference type="Pfam" id="PF25534">
    <property type="entry name" value="DUF7918"/>
    <property type="match status" value="1"/>
</dbReference>
<evidence type="ECO:0000313" key="2">
    <source>
        <dbReference type="EMBL" id="KAK3397457.1"/>
    </source>
</evidence>
<evidence type="ECO:0000259" key="1">
    <source>
        <dbReference type="Pfam" id="PF25534"/>
    </source>
</evidence>
<dbReference type="EMBL" id="JAUTDP010000007">
    <property type="protein sequence ID" value="KAK3397457.1"/>
    <property type="molecule type" value="Genomic_DNA"/>
</dbReference>
<dbReference type="Proteomes" id="UP001281003">
    <property type="component" value="Unassembled WGS sequence"/>
</dbReference>
<dbReference type="InterPro" id="IPR057678">
    <property type="entry name" value="DUF7918"/>
</dbReference>
<reference evidence="2" key="1">
    <citation type="journal article" date="2023" name="Mol. Phylogenet. Evol.">
        <title>Genome-scale phylogeny and comparative genomics of the fungal order Sordariales.</title>
        <authorList>
            <person name="Hensen N."/>
            <person name="Bonometti L."/>
            <person name="Westerberg I."/>
            <person name="Brannstrom I.O."/>
            <person name="Guillou S."/>
            <person name="Cros-Aarteil S."/>
            <person name="Calhoun S."/>
            <person name="Haridas S."/>
            <person name="Kuo A."/>
            <person name="Mondo S."/>
            <person name="Pangilinan J."/>
            <person name="Riley R."/>
            <person name="LaButti K."/>
            <person name="Andreopoulos B."/>
            <person name="Lipzen A."/>
            <person name="Chen C."/>
            <person name="Yan M."/>
            <person name="Daum C."/>
            <person name="Ng V."/>
            <person name="Clum A."/>
            <person name="Steindorff A."/>
            <person name="Ohm R.A."/>
            <person name="Martin F."/>
            <person name="Silar P."/>
            <person name="Natvig D.O."/>
            <person name="Lalanne C."/>
            <person name="Gautier V."/>
            <person name="Ament-Velasquez S.L."/>
            <person name="Kruys A."/>
            <person name="Hutchinson M.I."/>
            <person name="Powell A.J."/>
            <person name="Barry K."/>
            <person name="Miller A.N."/>
            <person name="Grigoriev I.V."/>
            <person name="Debuchy R."/>
            <person name="Gladieux P."/>
            <person name="Hiltunen Thoren M."/>
            <person name="Johannesson H."/>
        </authorList>
    </citation>
    <scope>NUCLEOTIDE SEQUENCE</scope>
    <source>
        <strain evidence="2">FGSC 1904</strain>
    </source>
</reference>
<proteinExistence type="predicted"/>
<dbReference type="PANTHER" id="PTHR36223">
    <property type="entry name" value="BETA-LACTAMASE-TYPE TRANSPEPTIDASE FOLD DOMAIN CONTAINING PROTEIN"/>
    <property type="match status" value="1"/>
</dbReference>
<protein>
    <recommendedName>
        <fullName evidence="1">DUF7918 domain-containing protein</fullName>
    </recommendedName>
</protein>
<dbReference type="AlphaFoldDB" id="A0AAE0PCS6"/>
<name>A0AAE0PCS6_SORBR</name>
<reference evidence="2" key="2">
    <citation type="submission" date="2023-07" db="EMBL/GenBank/DDBJ databases">
        <authorList>
            <consortium name="Lawrence Berkeley National Laboratory"/>
            <person name="Haridas S."/>
            <person name="Hensen N."/>
            <person name="Bonometti L."/>
            <person name="Westerberg I."/>
            <person name="Brannstrom I.O."/>
            <person name="Guillou S."/>
            <person name="Cros-Aarteil S."/>
            <person name="Calhoun S."/>
            <person name="Kuo A."/>
            <person name="Mondo S."/>
            <person name="Pangilinan J."/>
            <person name="Riley R."/>
            <person name="LaButti K."/>
            <person name="Andreopoulos B."/>
            <person name="Lipzen A."/>
            <person name="Chen C."/>
            <person name="Yanf M."/>
            <person name="Daum C."/>
            <person name="Ng V."/>
            <person name="Clum A."/>
            <person name="Steindorff A."/>
            <person name="Ohm R."/>
            <person name="Martin F."/>
            <person name="Silar P."/>
            <person name="Natvig D."/>
            <person name="Lalanne C."/>
            <person name="Gautier V."/>
            <person name="Ament-velasquez S.L."/>
            <person name="Kruys A."/>
            <person name="Hutchinson M.I."/>
            <person name="Powell A.J."/>
            <person name="Barry K."/>
            <person name="Miller A.N."/>
            <person name="Grigoriev I.V."/>
            <person name="Debuchy R."/>
            <person name="Gladieux P."/>
            <person name="Thoren M.H."/>
            <person name="Johannesson H."/>
        </authorList>
    </citation>
    <scope>NUCLEOTIDE SEQUENCE</scope>
    <source>
        <strain evidence="2">FGSC 1904</strain>
    </source>
</reference>
<comment type="caution">
    <text evidence="2">The sequence shown here is derived from an EMBL/GenBank/DDBJ whole genome shotgun (WGS) entry which is preliminary data.</text>
</comment>
<feature type="domain" description="DUF7918" evidence="1">
    <location>
        <begin position="9"/>
        <end position="248"/>
    </location>
</feature>
<dbReference type="PANTHER" id="PTHR36223:SF1">
    <property type="entry name" value="TRANSCRIPTION ELONGATION FACTOR EAF N-TERMINAL DOMAIN-CONTAINING PROTEIN"/>
    <property type="match status" value="1"/>
</dbReference>
<organism evidence="2 3">
    <name type="scientific">Sordaria brevicollis</name>
    <dbReference type="NCBI Taxonomy" id="83679"/>
    <lineage>
        <taxon>Eukaryota</taxon>
        <taxon>Fungi</taxon>
        <taxon>Dikarya</taxon>
        <taxon>Ascomycota</taxon>
        <taxon>Pezizomycotina</taxon>
        <taxon>Sordariomycetes</taxon>
        <taxon>Sordariomycetidae</taxon>
        <taxon>Sordariales</taxon>
        <taxon>Sordariaceae</taxon>
        <taxon>Sordaria</taxon>
    </lineage>
</organism>
<gene>
    <name evidence="2" type="ORF">B0T20DRAFT_469797</name>
</gene>
<accession>A0AAE0PCS6</accession>
<sequence length="275" mass="31224">MAILLCLPGLEVAIEVDGQRAREYNVDPEEVQKCAPNELSFHRIPQTDRHVPYVLKYIEAKPGKPFCFVLDATNFNVKFDDMVGAKEAKISTQVSMDGFKTRTRRMLIGRVVKRDCCKTGNDASGWKKHTFRFGRLNVVEGNPGTSQLRPQQAQQCGSLKVILFLKVDTGRFALSKGSSGPMPIHSIGEKELKGRAVDSKVEFDSEPTDRPRSVEQHQFVDPQYRPIAVFEFRYRTMEGLHQELIVPHPVVDVKGEDKKQQVIDVEDEYEKEGKF</sequence>
<evidence type="ECO:0000313" key="3">
    <source>
        <dbReference type="Proteomes" id="UP001281003"/>
    </source>
</evidence>
<keyword evidence="3" id="KW-1185">Reference proteome</keyword>